<feature type="domain" description="HTH tetR-type" evidence="3">
    <location>
        <begin position="11"/>
        <end position="71"/>
    </location>
</feature>
<proteinExistence type="predicted"/>
<evidence type="ECO:0000256" key="1">
    <source>
        <dbReference type="ARBA" id="ARBA00023125"/>
    </source>
</evidence>
<keyword evidence="1 2" id="KW-0238">DNA-binding</keyword>
<name>A0ABU4JVD9_9CLOT</name>
<protein>
    <submittedName>
        <fullName evidence="4">TetR/AcrR family transcriptional regulator</fullName>
    </submittedName>
</protein>
<dbReference type="InterPro" id="IPR001647">
    <property type="entry name" value="HTH_TetR"/>
</dbReference>
<accession>A0ABU4JVD9</accession>
<dbReference type="PANTHER" id="PTHR43479:SF7">
    <property type="entry name" value="TETR-FAMILY TRANSCRIPTIONAL REGULATOR"/>
    <property type="match status" value="1"/>
</dbReference>
<dbReference type="PANTHER" id="PTHR43479">
    <property type="entry name" value="ACREF/ENVCD OPERON REPRESSOR-RELATED"/>
    <property type="match status" value="1"/>
</dbReference>
<reference evidence="4 5" key="1">
    <citation type="submission" date="2023-04" db="EMBL/GenBank/DDBJ databases">
        <title>Clostridium tannerae sp. nov., isolated from the fecal material of an alpaca.</title>
        <authorList>
            <person name="Miller S."/>
            <person name="Hendry M."/>
            <person name="King J."/>
            <person name="Sankaranarayanan K."/>
            <person name="Lawson P.A."/>
        </authorList>
    </citation>
    <scope>NUCLEOTIDE SEQUENCE [LARGE SCALE GENOMIC DNA]</scope>
    <source>
        <strain evidence="4 5">A1-XYC3</strain>
    </source>
</reference>
<evidence type="ECO:0000313" key="4">
    <source>
        <dbReference type="EMBL" id="MDW8802119.1"/>
    </source>
</evidence>
<evidence type="ECO:0000313" key="5">
    <source>
        <dbReference type="Proteomes" id="UP001281656"/>
    </source>
</evidence>
<keyword evidence="5" id="KW-1185">Reference proteome</keyword>
<dbReference type="Gene3D" id="1.10.357.10">
    <property type="entry name" value="Tetracycline Repressor, domain 2"/>
    <property type="match status" value="1"/>
</dbReference>
<evidence type="ECO:0000256" key="2">
    <source>
        <dbReference type="PROSITE-ProRule" id="PRU00335"/>
    </source>
</evidence>
<dbReference type="RefSeq" id="WP_261669919.1">
    <property type="nucleotide sequence ID" value="NZ_JARUJP010000016.1"/>
</dbReference>
<dbReference type="Proteomes" id="UP001281656">
    <property type="component" value="Unassembled WGS sequence"/>
</dbReference>
<gene>
    <name evidence="4" type="ORF">P8V03_13255</name>
</gene>
<dbReference type="InterPro" id="IPR050624">
    <property type="entry name" value="HTH-type_Tx_Regulator"/>
</dbReference>
<organism evidence="4 5">
    <name type="scientific">Clostridium tanneri</name>
    <dbReference type="NCBI Taxonomy" id="3037988"/>
    <lineage>
        <taxon>Bacteria</taxon>
        <taxon>Bacillati</taxon>
        <taxon>Bacillota</taxon>
        <taxon>Clostridia</taxon>
        <taxon>Eubacteriales</taxon>
        <taxon>Clostridiaceae</taxon>
        <taxon>Clostridium</taxon>
    </lineage>
</organism>
<feature type="DNA-binding region" description="H-T-H motif" evidence="2">
    <location>
        <begin position="34"/>
        <end position="53"/>
    </location>
</feature>
<dbReference type="InterPro" id="IPR009057">
    <property type="entry name" value="Homeodomain-like_sf"/>
</dbReference>
<dbReference type="Pfam" id="PF00440">
    <property type="entry name" value="TetR_N"/>
    <property type="match status" value="1"/>
</dbReference>
<dbReference type="PRINTS" id="PR00455">
    <property type="entry name" value="HTHTETR"/>
</dbReference>
<dbReference type="Pfam" id="PF14278">
    <property type="entry name" value="TetR_C_8"/>
    <property type="match status" value="1"/>
</dbReference>
<dbReference type="PROSITE" id="PS50977">
    <property type="entry name" value="HTH_TETR_2"/>
    <property type="match status" value="1"/>
</dbReference>
<dbReference type="EMBL" id="JARUJP010000016">
    <property type="protein sequence ID" value="MDW8802119.1"/>
    <property type="molecule type" value="Genomic_DNA"/>
</dbReference>
<evidence type="ECO:0000259" key="3">
    <source>
        <dbReference type="PROSITE" id="PS50977"/>
    </source>
</evidence>
<dbReference type="InterPro" id="IPR039532">
    <property type="entry name" value="TetR_C_Firmicutes"/>
</dbReference>
<dbReference type="SUPFAM" id="SSF46689">
    <property type="entry name" value="Homeodomain-like"/>
    <property type="match status" value="1"/>
</dbReference>
<sequence>MSKSSNDRRTIRTKEMIRKALSELIQEKGFNDISITDLTTRANINRGTFYLHYMDKYDLLEQVENEVMQELYEKIKIIDSTDFMNIDAIREPMPFVIKIFEYFKENSMLMKGILGPKGDSKFQAKIKKFMETTIFEKKLIKTFNPENMLIPKNYFVSYIISAHLGVLQQWLENGMEESPEEMAAILSKMFLLGPLKVVGLNNKIHLSDD</sequence>
<comment type="caution">
    <text evidence="4">The sequence shown here is derived from an EMBL/GenBank/DDBJ whole genome shotgun (WGS) entry which is preliminary data.</text>
</comment>